<dbReference type="Pfam" id="PF16537">
    <property type="entry name" value="T2SSB"/>
    <property type="match status" value="1"/>
</dbReference>
<evidence type="ECO:0000313" key="4">
    <source>
        <dbReference type="EMBL" id="SPQ01852.1"/>
    </source>
</evidence>
<accession>A0A2U3QKE3</accession>
<protein>
    <recommendedName>
        <fullName evidence="3">Type II secretion system protein GspB C-terminal domain-containing protein</fullName>
    </recommendedName>
</protein>
<evidence type="ECO:0000259" key="3">
    <source>
        <dbReference type="Pfam" id="PF16537"/>
    </source>
</evidence>
<feature type="region of interest" description="Disordered" evidence="1">
    <location>
        <begin position="76"/>
        <end position="124"/>
    </location>
</feature>
<feature type="compositionally biased region" description="Basic and acidic residues" evidence="1">
    <location>
        <begin position="109"/>
        <end position="119"/>
    </location>
</feature>
<feature type="compositionally biased region" description="Basic and acidic residues" evidence="1">
    <location>
        <begin position="83"/>
        <end position="97"/>
    </location>
</feature>
<evidence type="ECO:0000313" key="5">
    <source>
        <dbReference type="Proteomes" id="UP000245125"/>
    </source>
</evidence>
<evidence type="ECO:0000256" key="2">
    <source>
        <dbReference type="SAM" id="Phobius"/>
    </source>
</evidence>
<proteinExistence type="predicted"/>
<name>A0A2U3QKE3_9BACT</name>
<feature type="domain" description="Type II secretion system protein GspB C-terminal" evidence="3">
    <location>
        <begin position="156"/>
        <end position="212"/>
    </location>
</feature>
<keyword evidence="2" id="KW-0472">Membrane</keyword>
<dbReference type="Proteomes" id="UP000245125">
    <property type="component" value="Unassembled WGS sequence"/>
</dbReference>
<dbReference type="EMBL" id="OUUY01000125">
    <property type="protein sequence ID" value="SPQ01852.1"/>
    <property type="molecule type" value="Genomic_DNA"/>
</dbReference>
<keyword evidence="2" id="KW-0812">Transmembrane</keyword>
<dbReference type="GO" id="GO:0015627">
    <property type="term" value="C:type II protein secretion system complex"/>
    <property type="evidence" value="ECO:0007669"/>
    <property type="project" value="InterPro"/>
</dbReference>
<dbReference type="AlphaFoldDB" id="A0A2U3QKE3"/>
<reference evidence="5" key="1">
    <citation type="submission" date="2018-03" db="EMBL/GenBank/DDBJ databases">
        <authorList>
            <person name="Zecchin S."/>
        </authorList>
    </citation>
    <scope>NUCLEOTIDE SEQUENCE [LARGE SCALE GENOMIC DNA]</scope>
</reference>
<gene>
    <name evidence="4" type="ORF">NBG4_750011</name>
</gene>
<dbReference type="InterPro" id="IPR032389">
    <property type="entry name" value="GspB_C"/>
</dbReference>
<evidence type="ECO:0000256" key="1">
    <source>
        <dbReference type="SAM" id="MobiDB-lite"/>
    </source>
</evidence>
<feature type="transmembrane region" description="Helical" evidence="2">
    <location>
        <begin position="39"/>
        <end position="60"/>
    </location>
</feature>
<organism evidence="4 5">
    <name type="scientific">Candidatus Sulfobium mesophilum</name>
    <dbReference type="NCBI Taxonomy" id="2016548"/>
    <lineage>
        <taxon>Bacteria</taxon>
        <taxon>Pseudomonadati</taxon>
        <taxon>Nitrospirota</taxon>
        <taxon>Nitrospiria</taxon>
        <taxon>Nitrospirales</taxon>
        <taxon>Nitrospiraceae</taxon>
        <taxon>Candidatus Sulfobium</taxon>
    </lineage>
</organism>
<keyword evidence="5" id="KW-1185">Reference proteome</keyword>
<sequence>MSYILDALKKLEEQRRLEAGPHQLSPWYSPRQKRRGHFLWRYFVFLALLLNAGILLWWAGPWQSKRSAAREPFEVSTDAAASRQDEVVKDTVNESRGPHLRQLQSDVRTGNDLDSKPKENGSAVSFQMNPDAAEKEVTDGKIMEMSELPLFVRQKLPDLSISGHFYENKPSSRIITVGGKTLHEGASAAPGIRLERITPDGAVFSCDGYRFHKGVF</sequence>
<dbReference type="OrthoDB" id="5432325at2"/>
<keyword evidence="2" id="KW-1133">Transmembrane helix</keyword>